<accession>A0A370TM51</accession>
<organism evidence="2 3">
    <name type="scientific">Venustampulla echinocandica</name>
    <dbReference type="NCBI Taxonomy" id="2656787"/>
    <lineage>
        <taxon>Eukaryota</taxon>
        <taxon>Fungi</taxon>
        <taxon>Dikarya</taxon>
        <taxon>Ascomycota</taxon>
        <taxon>Pezizomycotina</taxon>
        <taxon>Leotiomycetes</taxon>
        <taxon>Helotiales</taxon>
        <taxon>Pleuroascaceae</taxon>
        <taxon>Venustampulla</taxon>
    </lineage>
</organism>
<keyword evidence="3" id="KW-1185">Reference proteome</keyword>
<proteinExistence type="predicted"/>
<evidence type="ECO:0000256" key="1">
    <source>
        <dbReference type="SAM" id="MobiDB-lite"/>
    </source>
</evidence>
<dbReference type="RefSeq" id="XP_031869254.1">
    <property type="nucleotide sequence ID" value="XM_032014573.1"/>
</dbReference>
<gene>
    <name evidence="2" type="ORF">BP5553_05950</name>
</gene>
<feature type="region of interest" description="Disordered" evidence="1">
    <location>
        <begin position="60"/>
        <end position="163"/>
    </location>
</feature>
<dbReference type="AlphaFoldDB" id="A0A370TM51"/>
<dbReference type="EMBL" id="NPIC01000004">
    <property type="protein sequence ID" value="RDL36598.1"/>
    <property type="molecule type" value="Genomic_DNA"/>
</dbReference>
<feature type="compositionally biased region" description="Basic and acidic residues" evidence="1">
    <location>
        <begin position="1"/>
        <end position="10"/>
    </location>
</feature>
<sequence>MTKKAYEKARIQSTNQDRLIESLKNEKRKRSRGKRLDLSGVATRGAQFFSTEEILATKARARAKEEQEQAEQAEKAENKRAKKARQVEEALQKEISRKEAKDKRERRRAAQAQAKAVSQDFQLGARAKNTAKKAQKPGSKSSEAAKAQEVVEKGGDTSIESSTEIGRVVDLPVRLGRHRRQIRLPQRFD</sequence>
<evidence type="ECO:0000313" key="3">
    <source>
        <dbReference type="Proteomes" id="UP000254866"/>
    </source>
</evidence>
<reference evidence="2 3" key="1">
    <citation type="journal article" date="2018" name="IMA Fungus">
        <title>IMA Genome-F 9: Draft genome sequence of Annulohypoxylon stygium, Aspergillus mulundensis, Berkeleyomyces basicola (syn. Thielaviopsis basicola), Ceratocystis smalleyi, two Cercospora beticola strains, Coleophoma cylindrospora, Fusarium fracticaudum, Phialophora cf. hyalina, and Morchella septimelata.</title>
        <authorList>
            <person name="Wingfield B.D."/>
            <person name="Bills G.F."/>
            <person name="Dong Y."/>
            <person name="Huang W."/>
            <person name="Nel W.J."/>
            <person name="Swalarsk-Parry B.S."/>
            <person name="Vaghefi N."/>
            <person name="Wilken P.M."/>
            <person name="An Z."/>
            <person name="de Beer Z.W."/>
            <person name="De Vos L."/>
            <person name="Chen L."/>
            <person name="Duong T.A."/>
            <person name="Gao Y."/>
            <person name="Hammerbacher A."/>
            <person name="Kikkert J.R."/>
            <person name="Li Y."/>
            <person name="Li H."/>
            <person name="Li K."/>
            <person name="Li Q."/>
            <person name="Liu X."/>
            <person name="Ma X."/>
            <person name="Naidoo K."/>
            <person name="Pethybridge S.J."/>
            <person name="Sun J."/>
            <person name="Steenkamp E.T."/>
            <person name="van der Nest M.A."/>
            <person name="van Wyk S."/>
            <person name="Wingfield M.J."/>
            <person name="Xiong C."/>
            <person name="Yue Q."/>
            <person name="Zhang X."/>
        </authorList>
    </citation>
    <scope>NUCLEOTIDE SEQUENCE [LARGE SCALE GENOMIC DNA]</scope>
    <source>
        <strain evidence="2 3">BP 5553</strain>
    </source>
</reference>
<feature type="region of interest" description="Disordered" evidence="1">
    <location>
        <begin position="1"/>
        <end position="41"/>
    </location>
</feature>
<name>A0A370TM51_9HELO</name>
<comment type="caution">
    <text evidence="2">The sequence shown here is derived from an EMBL/GenBank/DDBJ whole genome shotgun (WGS) entry which is preliminary data.</text>
</comment>
<feature type="compositionally biased region" description="Basic and acidic residues" evidence="1">
    <location>
        <begin position="62"/>
        <end position="103"/>
    </location>
</feature>
<protein>
    <submittedName>
        <fullName evidence="2">Uncharacterized protein</fullName>
    </submittedName>
</protein>
<dbReference type="GeneID" id="43598799"/>
<dbReference type="Proteomes" id="UP000254866">
    <property type="component" value="Unassembled WGS sequence"/>
</dbReference>
<evidence type="ECO:0000313" key="2">
    <source>
        <dbReference type="EMBL" id="RDL36598.1"/>
    </source>
</evidence>